<dbReference type="PANTHER" id="PTHR31793:SF27">
    <property type="entry name" value="NOVEL THIOESTERASE SUPERFAMILY DOMAIN AND SAPOSIN A-TYPE DOMAIN CONTAINING PROTEIN (0610012H03RIK)"/>
    <property type="match status" value="1"/>
</dbReference>
<dbReference type="SUPFAM" id="SSF54637">
    <property type="entry name" value="Thioesterase/thiol ester dehydrase-isomerase"/>
    <property type="match status" value="1"/>
</dbReference>
<gene>
    <name evidence="4" type="ORF">DZ858_04615</name>
</gene>
<name>A0A3E1QB45_9FLAO</name>
<comment type="caution">
    <text evidence="4">The sequence shown here is derived from an EMBL/GenBank/DDBJ whole genome shotgun (WGS) entry which is preliminary data.</text>
</comment>
<dbReference type="InterPro" id="IPR002864">
    <property type="entry name" value="Acyl-ACP_thioesterase_NHD"/>
</dbReference>
<keyword evidence="5" id="KW-1185">Reference proteome</keyword>
<dbReference type="Proteomes" id="UP000261082">
    <property type="component" value="Unassembled WGS sequence"/>
</dbReference>
<dbReference type="EMBL" id="QVID01000001">
    <property type="protein sequence ID" value="RFN59355.1"/>
    <property type="molecule type" value="Genomic_DNA"/>
</dbReference>
<dbReference type="InterPro" id="IPR050563">
    <property type="entry name" value="4-hydroxybenzoyl-CoA_TE"/>
</dbReference>
<dbReference type="GO" id="GO:0047617">
    <property type="term" value="F:fatty acyl-CoA hydrolase activity"/>
    <property type="evidence" value="ECO:0007669"/>
    <property type="project" value="TreeGrafter"/>
</dbReference>
<keyword evidence="2" id="KW-0378">Hydrolase</keyword>
<comment type="similarity">
    <text evidence="1">Belongs to the 4-hydroxybenzoyl-CoA thioesterase family.</text>
</comment>
<feature type="domain" description="Acyl-ACP thioesterase N-terminal hotdog" evidence="3">
    <location>
        <begin position="4"/>
        <end position="129"/>
    </location>
</feature>
<evidence type="ECO:0000256" key="1">
    <source>
        <dbReference type="ARBA" id="ARBA00005953"/>
    </source>
</evidence>
<evidence type="ECO:0000313" key="4">
    <source>
        <dbReference type="EMBL" id="RFN59355.1"/>
    </source>
</evidence>
<evidence type="ECO:0000256" key="2">
    <source>
        <dbReference type="ARBA" id="ARBA00022801"/>
    </source>
</evidence>
<dbReference type="Gene3D" id="3.10.129.10">
    <property type="entry name" value="Hotdog Thioesterase"/>
    <property type="match status" value="1"/>
</dbReference>
<evidence type="ECO:0000313" key="5">
    <source>
        <dbReference type="Proteomes" id="UP000261082"/>
    </source>
</evidence>
<organism evidence="4 5">
    <name type="scientific">Marixanthomonas ophiurae</name>
    <dbReference type="NCBI Taxonomy" id="387659"/>
    <lineage>
        <taxon>Bacteria</taxon>
        <taxon>Pseudomonadati</taxon>
        <taxon>Bacteroidota</taxon>
        <taxon>Flavobacteriia</taxon>
        <taxon>Flavobacteriales</taxon>
        <taxon>Flavobacteriaceae</taxon>
        <taxon>Marixanthomonas</taxon>
    </lineage>
</organism>
<accession>A0A3E1QB45</accession>
<reference evidence="4 5" key="1">
    <citation type="journal article" date="2007" name="Int. J. Syst. Evol. Microbiol.">
        <title>Marixanthomonas ophiurae gen. nov., sp. nov., a marine bacterium of the family Flavobacteriaceae isolated from a deep-sea brittle star.</title>
        <authorList>
            <person name="Romanenko L.A."/>
            <person name="Uchino M."/>
            <person name="Frolova G.M."/>
            <person name="Mikhailov V.V."/>
        </authorList>
    </citation>
    <scope>NUCLEOTIDE SEQUENCE [LARGE SCALE GENOMIC DNA]</scope>
    <source>
        <strain evidence="4 5">KMM 3046</strain>
    </source>
</reference>
<dbReference type="CDD" id="cd00586">
    <property type="entry name" value="4HBT"/>
    <property type="match status" value="1"/>
</dbReference>
<dbReference type="Pfam" id="PF01643">
    <property type="entry name" value="Acyl-ACP_TE"/>
    <property type="match status" value="1"/>
</dbReference>
<evidence type="ECO:0000259" key="3">
    <source>
        <dbReference type="Pfam" id="PF01643"/>
    </source>
</evidence>
<dbReference type="InterPro" id="IPR029069">
    <property type="entry name" value="HotDog_dom_sf"/>
</dbReference>
<dbReference type="PANTHER" id="PTHR31793">
    <property type="entry name" value="4-HYDROXYBENZOYL-COA THIOESTERASE FAMILY MEMBER"/>
    <property type="match status" value="1"/>
</dbReference>
<dbReference type="GO" id="GO:0006633">
    <property type="term" value="P:fatty acid biosynthetic process"/>
    <property type="evidence" value="ECO:0007669"/>
    <property type="project" value="InterPro"/>
</dbReference>
<dbReference type="AlphaFoldDB" id="A0A3E1QB45"/>
<dbReference type="OrthoDB" id="9801517at2"/>
<protein>
    <submittedName>
        <fullName evidence="4">Acyl-CoA thioesterase</fullName>
    </submittedName>
</protein>
<sequence length="131" mass="15567">MLNSVFSYTFQVPKSAIDVNGHVNNITYLEWCLDIAEKHWFSKAPKETHNTYFWVVLNHFIEYKNPSFEGEELQIETWVTSAEGVKSERHYKIFRKSDDKVMVTAKTLWCFVELKSQKPTRITEEIRNLFL</sequence>
<proteinExistence type="inferred from homology"/>